<evidence type="ECO:0000313" key="1">
    <source>
        <dbReference type="EMBL" id="KAK1351409.1"/>
    </source>
</evidence>
<proteinExistence type="predicted"/>
<comment type="caution">
    <text evidence="1">The sequence shown here is derived from an EMBL/GenBank/DDBJ whole genome shotgun (WGS) entry which is preliminary data.</text>
</comment>
<gene>
    <name evidence="1" type="ORF">POM88_054382</name>
</gene>
<organism evidence="1 2">
    <name type="scientific">Heracleum sosnowskyi</name>
    <dbReference type="NCBI Taxonomy" id="360622"/>
    <lineage>
        <taxon>Eukaryota</taxon>
        <taxon>Viridiplantae</taxon>
        <taxon>Streptophyta</taxon>
        <taxon>Embryophyta</taxon>
        <taxon>Tracheophyta</taxon>
        <taxon>Spermatophyta</taxon>
        <taxon>Magnoliopsida</taxon>
        <taxon>eudicotyledons</taxon>
        <taxon>Gunneridae</taxon>
        <taxon>Pentapetalae</taxon>
        <taxon>asterids</taxon>
        <taxon>campanulids</taxon>
        <taxon>Apiales</taxon>
        <taxon>Apiaceae</taxon>
        <taxon>Apioideae</taxon>
        <taxon>apioid superclade</taxon>
        <taxon>Tordylieae</taxon>
        <taxon>Tordyliinae</taxon>
        <taxon>Heracleum</taxon>
    </lineage>
</organism>
<reference evidence="1" key="2">
    <citation type="submission" date="2023-05" db="EMBL/GenBank/DDBJ databases">
        <authorList>
            <person name="Schelkunov M.I."/>
        </authorList>
    </citation>
    <scope>NUCLEOTIDE SEQUENCE</scope>
    <source>
        <strain evidence="1">Hsosn_3</strain>
        <tissue evidence="1">Leaf</tissue>
    </source>
</reference>
<keyword evidence="2" id="KW-1185">Reference proteome</keyword>
<dbReference type="Proteomes" id="UP001237642">
    <property type="component" value="Unassembled WGS sequence"/>
</dbReference>
<evidence type="ECO:0000313" key="2">
    <source>
        <dbReference type="Proteomes" id="UP001237642"/>
    </source>
</evidence>
<accession>A0AAD8LX41</accession>
<dbReference type="EMBL" id="JAUIZM010000038">
    <property type="protein sequence ID" value="KAK1351409.1"/>
    <property type="molecule type" value="Genomic_DNA"/>
</dbReference>
<protein>
    <submittedName>
        <fullName evidence="1">Uncharacterized protein</fullName>
    </submittedName>
</protein>
<dbReference type="AlphaFoldDB" id="A0AAD8LX41"/>
<name>A0AAD8LX41_9APIA</name>
<reference evidence="1" key="1">
    <citation type="submission" date="2023-02" db="EMBL/GenBank/DDBJ databases">
        <title>Genome of toxic invasive species Heracleum sosnowskyi carries increased number of genes despite the absence of recent whole-genome duplications.</title>
        <authorList>
            <person name="Schelkunov M."/>
            <person name="Shtratnikova V."/>
            <person name="Makarenko M."/>
            <person name="Klepikova A."/>
            <person name="Omelchenko D."/>
            <person name="Novikova G."/>
            <person name="Obukhova E."/>
            <person name="Bogdanov V."/>
            <person name="Penin A."/>
            <person name="Logacheva M."/>
        </authorList>
    </citation>
    <scope>NUCLEOTIDE SEQUENCE</scope>
    <source>
        <strain evidence="1">Hsosn_3</strain>
        <tissue evidence="1">Leaf</tissue>
    </source>
</reference>
<sequence length="179" mass="20214">MVVYFVKFYGKLLQKYVTNCSFLKRTFELYLYRIEVGVEKSMQSGQKIAFHIEANEVGVQSGQKIASHEKADEAPNTVTWDIVFVLQQKEESKLHKRHMMKMKAAYDAYGNVYAQPQVQTSVHQAAAAYGAYPPTYTVQQSYPHQTYVQATTPATLAPAQQPAAAIAPQAYYGTYKNKL</sequence>